<sequence length="113" mass="13033">MKQSDLLNIIYRMLVLMLFVITLMNSNLAKAAEYTENKAVSRVSVYITNDYIVQTTTIPTEQVTPPNDSNKQGKLPQTSEKQSYYNWLGWLILGLLVLINNKMKEGKNRDEIY</sequence>
<proteinExistence type="predicted"/>
<feature type="region of interest" description="Disordered" evidence="1">
    <location>
        <begin position="58"/>
        <end position="79"/>
    </location>
</feature>
<evidence type="ECO:0000256" key="2">
    <source>
        <dbReference type="SAM" id="Phobius"/>
    </source>
</evidence>
<evidence type="ECO:0000313" key="3">
    <source>
        <dbReference type="EMBL" id="GEU13469.1"/>
    </source>
</evidence>
<keyword evidence="2" id="KW-1133">Transmembrane helix</keyword>
<name>A0A640MJ58_BACAN</name>
<gene>
    <name evidence="3" type="ORF">QuyetLC_24550</name>
</gene>
<organism evidence="3">
    <name type="scientific">Bacillus anthracis</name>
    <name type="common">anthrax bacterium</name>
    <dbReference type="NCBI Taxonomy" id="1392"/>
    <lineage>
        <taxon>Bacteria</taxon>
        <taxon>Bacillati</taxon>
        <taxon>Bacillota</taxon>
        <taxon>Bacilli</taxon>
        <taxon>Bacillales</taxon>
        <taxon>Bacillaceae</taxon>
        <taxon>Bacillus</taxon>
        <taxon>Bacillus cereus group</taxon>
    </lineage>
</organism>
<feature type="transmembrane region" description="Helical" evidence="2">
    <location>
        <begin position="84"/>
        <end position="101"/>
    </location>
</feature>
<evidence type="ECO:0008006" key="4">
    <source>
        <dbReference type="Google" id="ProtNLM"/>
    </source>
</evidence>
<evidence type="ECO:0000256" key="1">
    <source>
        <dbReference type="SAM" id="MobiDB-lite"/>
    </source>
</evidence>
<reference evidence="3" key="1">
    <citation type="submission" date="2019-12" db="EMBL/GenBank/DDBJ databases">
        <title>Epidemiological and comparative genomic analysis of Bacillus anthracis isolated from northern Vietnam.</title>
        <authorList>
            <person name="Hoang T.T.H."/>
            <person name="Dang D.A."/>
            <person name="Pham M.H."/>
            <person name="Luong M.H."/>
            <person name="Tran N.D."/>
            <person name="Nguyen T.H."/>
            <person name="Nguyen T.T."/>
            <person name="Inoue S."/>
            <person name="Morikawa S."/>
            <person name="Okutani A."/>
        </authorList>
    </citation>
    <scope>NUCLEOTIDE SEQUENCE</scope>
    <source>
        <strain evidence="3">QuyetLC</strain>
    </source>
</reference>
<accession>A0A640MJ58</accession>
<keyword evidence="2" id="KW-0812">Transmembrane</keyword>
<dbReference type="EMBL" id="BLEY01000024">
    <property type="protein sequence ID" value="GEU13469.1"/>
    <property type="molecule type" value="Genomic_DNA"/>
</dbReference>
<comment type="caution">
    <text evidence="3">The sequence shown here is derived from an EMBL/GenBank/DDBJ whole genome shotgun (WGS) entry which is preliminary data.</text>
</comment>
<reference evidence="3" key="2">
    <citation type="submission" date="2019-12" db="EMBL/GenBank/DDBJ databases">
        <authorList>
            <person name="Hoang T.H.H."/>
            <person name="Okutani A."/>
        </authorList>
    </citation>
    <scope>NUCLEOTIDE SEQUENCE</scope>
    <source>
        <strain evidence="3">QuyetLC</strain>
    </source>
</reference>
<keyword evidence="2" id="KW-0472">Membrane</keyword>
<protein>
    <recommendedName>
        <fullName evidence="4">Cell wall anchor protein</fullName>
    </recommendedName>
</protein>
<dbReference type="AlphaFoldDB" id="A0A640MJ58"/>